<evidence type="ECO:0000256" key="2">
    <source>
        <dbReference type="ARBA" id="ARBA00022801"/>
    </source>
</evidence>
<dbReference type="GO" id="GO:0005524">
    <property type="term" value="F:ATP binding"/>
    <property type="evidence" value="ECO:0007669"/>
    <property type="project" value="UniProtKB-UniRule"/>
</dbReference>
<dbReference type="STRING" id="1520.LF65_02668"/>
<dbReference type="Proteomes" id="UP000031866">
    <property type="component" value="Chromosome"/>
</dbReference>
<dbReference type="Gene3D" id="1.10.486.10">
    <property type="entry name" value="PCRA, domain 4"/>
    <property type="match status" value="1"/>
</dbReference>
<dbReference type="GO" id="GO:0043138">
    <property type="term" value="F:3'-5' DNA helicase activity"/>
    <property type="evidence" value="ECO:0007669"/>
    <property type="project" value="UniProtKB-EC"/>
</dbReference>
<organism evidence="11 12">
    <name type="scientific">Clostridium beijerinckii</name>
    <name type="common">Clostridium MP</name>
    <dbReference type="NCBI Taxonomy" id="1520"/>
    <lineage>
        <taxon>Bacteria</taxon>
        <taxon>Bacillati</taxon>
        <taxon>Bacillota</taxon>
        <taxon>Clostridia</taxon>
        <taxon>Eubacteriales</taxon>
        <taxon>Clostridiaceae</taxon>
        <taxon>Clostridium</taxon>
    </lineage>
</organism>
<keyword evidence="2 9" id="KW-0378">Hydrolase</keyword>
<dbReference type="OrthoDB" id="9810135at2"/>
<evidence type="ECO:0000256" key="8">
    <source>
        <dbReference type="ARBA" id="ARBA00048988"/>
    </source>
</evidence>
<dbReference type="InterPro" id="IPR027417">
    <property type="entry name" value="P-loop_NTPase"/>
</dbReference>
<dbReference type="EC" id="5.6.2.4" evidence="7"/>
<dbReference type="GO" id="GO:0000725">
    <property type="term" value="P:recombinational repair"/>
    <property type="evidence" value="ECO:0007669"/>
    <property type="project" value="TreeGrafter"/>
</dbReference>
<sequence>MAMIMDKKDETYKGEMKVYECIENNLPDEIICYYNREVNGKQFDFCLLIEHMGMLVIEVKGWNASDIIRVDNPDQILTSLYSEPVGSPKKQARSYKFALVNTYNNKYNINPLIMDMVCYPFMSQHDYKKVGLNIVSEPEFTLFKEDIEDLKKFAMKIAGAYQKSNQPIYDKIVGDVYNTCRMHFETIDTMELDVDEIKGYSELRIYPENITISDIDEIIKSYFLGTKQLVFVSKMEEVEQITQNIVKKFNVEGIFIQKNKFVINSQKVNDVKSKNGYIGFFNFEVHHVENLKEISSEYVSVKNGLLDDISKTILTKISKKTQFNLQQYMVEHAPINKDIVVKAGAGTGKTYSMISRISYICHQSSGANILDVKNEIAMLTFTTEAATNMKTRLKQAFMNYFVLTRGKKYLEMIAGVENMRISTIHSFSNSVIKDTSLPLGIGIDFSTVSGNYQKQKIFDMYFNEYLQKKNNEEPMFFGNIPGSIYDFRKMLLTFADMLYNKGYDIKEASGDVFGKPISQMPYMKEIIEEVIIKTEKAYSEYLHENNSVSLAEYMLYLNKCVKDESFNSNLYQFKYIFIDEFQDVDDSQISAFLEMQKKLQFNFFIVGDLKQSIYRFRGATMDAFKKMGCKSESWDEYTLNINYRTDKRLLNNFAVLFTSFGEKDLIPYNEPEDMLIGANENHTLKENELIEVVPYTKDDEKEDVIYQKLFEMIADRKKELEESDEFKKLSPTERTIAILVRTNFQIATILRKAKNQDNIIVESDSNGDLYRLQSSIDLCKLTAALSNPRNPVYLFDLLLSNNVYIKFPVEKLIDMNEKEKMEYLTKCLDQFYKSVLDLSWSQLVYEIQSKPVLMILRKIYDATKPWKTYSFDEAKQVHYRTNYDLVFEELSKENRYSFLTLDSINESLHILINMGSEKTSRSVTDGGNYVKVVCTTVHKSKGLEYDTVIMPITNDKIDTMHRNGLDITFVDGKVGYCISVDGESLTNEYFYTDDEIREIEMEEARILYVALTRAINKFYWFNKIDANGNTWGKLLEEM</sequence>
<evidence type="ECO:0000256" key="6">
    <source>
        <dbReference type="ARBA" id="ARBA00034617"/>
    </source>
</evidence>
<dbReference type="Pfam" id="PF00580">
    <property type="entry name" value="UvrD-helicase"/>
    <property type="match status" value="1"/>
</dbReference>
<evidence type="ECO:0000313" key="11">
    <source>
        <dbReference type="EMBL" id="AJG99241.1"/>
    </source>
</evidence>
<dbReference type="PANTHER" id="PTHR11070">
    <property type="entry name" value="UVRD / RECB / PCRA DNA HELICASE FAMILY MEMBER"/>
    <property type="match status" value="1"/>
</dbReference>
<keyword evidence="1 9" id="KW-0547">Nucleotide-binding</keyword>
<evidence type="ECO:0000256" key="9">
    <source>
        <dbReference type="PROSITE-ProRule" id="PRU00560"/>
    </source>
</evidence>
<dbReference type="KEGG" id="cbei:LF65_02668"/>
<dbReference type="Gene3D" id="3.40.50.300">
    <property type="entry name" value="P-loop containing nucleotide triphosphate hydrolases"/>
    <property type="match status" value="3"/>
</dbReference>
<dbReference type="PROSITE" id="PS51198">
    <property type="entry name" value="UVRD_HELICASE_ATP_BIND"/>
    <property type="match status" value="1"/>
</dbReference>
<accession>A0A0B5QM21</accession>
<gene>
    <name evidence="11" type="ORF">LF65_02668</name>
</gene>
<evidence type="ECO:0000256" key="7">
    <source>
        <dbReference type="ARBA" id="ARBA00034808"/>
    </source>
</evidence>
<dbReference type="GO" id="GO:0003677">
    <property type="term" value="F:DNA binding"/>
    <property type="evidence" value="ECO:0007669"/>
    <property type="project" value="InterPro"/>
</dbReference>
<evidence type="ECO:0000256" key="5">
    <source>
        <dbReference type="ARBA" id="ARBA00023235"/>
    </source>
</evidence>
<reference evidence="12" key="1">
    <citation type="submission" date="2014-12" db="EMBL/GenBank/DDBJ databases">
        <title>Genome sequence of Clostridium beijerinckii strain 59B.</title>
        <authorList>
            <person name="Little G.T."/>
            <person name="Minton N.P."/>
        </authorList>
    </citation>
    <scope>NUCLEOTIDE SEQUENCE [LARGE SCALE GENOMIC DNA]</scope>
    <source>
        <strain evidence="12">59B</strain>
    </source>
</reference>
<dbReference type="InterPro" id="IPR000212">
    <property type="entry name" value="DNA_helicase_UvrD/REP"/>
</dbReference>
<comment type="catalytic activity">
    <reaction evidence="6">
        <text>Couples ATP hydrolysis with the unwinding of duplex DNA by translocating in the 3'-5' direction.</text>
        <dbReference type="EC" id="5.6.2.4"/>
    </reaction>
</comment>
<dbReference type="Pfam" id="PF13361">
    <property type="entry name" value="UvrD_C"/>
    <property type="match status" value="1"/>
</dbReference>
<evidence type="ECO:0000259" key="10">
    <source>
        <dbReference type="PROSITE" id="PS51198"/>
    </source>
</evidence>
<evidence type="ECO:0000256" key="4">
    <source>
        <dbReference type="ARBA" id="ARBA00022840"/>
    </source>
</evidence>
<proteinExistence type="predicted"/>
<protein>
    <recommendedName>
        <fullName evidence="7">DNA 3'-5' helicase</fullName>
        <ecNumber evidence="7">5.6.2.4</ecNumber>
    </recommendedName>
</protein>
<keyword evidence="5" id="KW-0413">Isomerase</keyword>
<dbReference type="SUPFAM" id="SSF52540">
    <property type="entry name" value="P-loop containing nucleoside triphosphate hydrolases"/>
    <property type="match status" value="1"/>
</dbReference>
<dbReference type="RefSeq" id="WP_041896600.1">
    <property type="nucleotide sequence ID" value="NZ_CP010086.2"/>
</dbReference>
<dbReference type="InterPro" id="IPR011528">
    <property type="entry name" value="NERD"/>
</dbReference>
<name>A0A0B5QM21_CLOBE</name>
<keyword evidence="3 9" id="KW-0347">Helicase</keyword>
<feature type="binding site" evidence="9">
    <location>
        <begin position="343"/>
        <end position="350"/>
    </location>
    <ligand>
        <name>ATP</name>
        <dbReference type="ChEBI" id="CHEBI:30616"/>
    </ligand>
</feature>
<dbReference type="InterPro" id="IPR014017">
    <property type="entry name" value="DNA_helicase_UvrD-like_C"/>
</dbReference>
<dbReference type="InterPro" id="IPR014016">
    <property type="entry name" value="UvrD-like_ATP-bd"/>
</dbReference>
<feature type="domain" description="UvrD-like helicase ATP-binding" evidence="10">
    <location>
        <begin position="322"/>
        <end position="646"/>
    </location>
</feature>
<keyword evidence="4 9" id="KW-0067">ATP-binding</keyword>
<dbReference type="Pfam" id="PF08378">
    <property type="entry name" value="NERD"/>
    <property type="match status" value="1"/>
</dbReference>
<comment type="catalytic activity">
    <reaction evidence="8">
        <text>ATP + H2O = ADP + phosphate + H(+)</text>
        <dbReference type="Rhea" id="RHEA:13065"/>
        <dbReference type="ChEBI" id="CHEBI:15377"/>
        <dbReference type="ChEBI" id="CHEBI:15378"/>
        <dbReference type="ChEBI" id="CHEBI:30616"/>
        <dbReference type="ChEBI" id="CHEBI:43474"/>
        <dbReference type="ChEBI" id="CHEBI:456216"/>
        <dbReference type="EC" id="5.6.2.4"/>
    </reaction>
</comment>
<dbReference type="EMBL" id="CP010086">
    <property type="protein sequence ID" value="AJG99241.1"/>
    <property type="molecule type" value="Genomic_DNA"/>
</dbReference>
<evidence type="ECO:0000256" key="3">
    <source>
        <dbReference type="ARBA" id="ARBA00022806"/>
    </source>
</evidence>
<evidence type="ECO:0000256" key="1">
    <source>
        <dbReference type="ARBA" id="ARBA00022741"/>
    </source>
</evidence>
<dbReference type="GO" id="GO:0016887">
    <property type="term" value="F:ATP hydrolysis activity"/>
    <property type="evidence" value="ECO:0007669"/>
    <property type="project" value="RHEA"/>
</dbReference>
<dbReference type="AlphaFoldDB" id="A0A0B5QM21"/>
<dbReference type="PANTHER" id="PTHR11070:SF2">
    <property type="entry name" value="ATP-DEPENDENT DNA HELICASE SRS2"/>
    <property type="match status" value="1"/>
</dbReference>
<evidence type="ECO:0000313" key="12">
    <source>
        <dbReference type="Proteomes" id="UP000031866"/>
    </source>
</evidence>